<dbReference type="RefSeq" id="WP_009571476.1">
    <property type="nucleotide sequence ID" value="NZ_AMRK01000003.1"/>
</dbReference>
<dbReference type="InterPro" id="IPR015358">
    <property type="entry name" value="Tscrpt_reg_MerR_DNA-bd"/>
</dbReference>
<keyword evidence="3" id="KW-0804">Transcription</keyword>
<dbReference type="EMBL" id="AMRK01000003">
    <property type="protein sequence ID" value="EKE72842.1"/>
    <property type="molecule type" value="Genomic_DNA"/>
</dbReference>
<dbReference type="PROSITE" id="PS50937">
    <property type="entry name" value="HTH_MERR_2"/>
    <property type="match status" value="1"/>
</dbReference>
<dbReference type="STRING" id="1208323.B30_07661"/>
<dbReference type="OrthoDB" id="9802944at2"/>
<keyword evidence="2" id="KW-0238">DNA-binding</keyword>
<accession>K2JDU3</accession>
<dbReference type="PRINTS" id="PR00040">
    <property type="entry name" value="HTHMERR"/>
</dbReference>
<organism evidence="6 7">
    <name type="scientific">Celeribacter baekdonensis B30</name>
    <dbReference type="NCBI Taxonomy" id="1208323"/>
    <lineage>
        <taxon>Bacteria</taxon>
        <taxon>Pseudomonadati</taxon>
        <taxon>Pseudomonadota</taxon>
        <taxon>Alphaproteobacteria</taxon>
        <taxon>Rhodobacterales</taxon>
        <taxon>Roseobacteraceae</taxon>
        <taxon>Celeribacter</taxon>
    </lineage>
</organism>
<proteinExistence type="predicted"/>
<evidence type="ECO:0000256" key="2">
    <source>
        <dbReference type="ARBA" id="ARBA00023125"/>
    </source>
</evidence>
<evidence type="ECO:0000256" key="3">
    <source>
        <dbReference type="ARBA" id="ARBA00023163"/>
    </source>
</evidence>
<evidence type="ECO:0000313" key="7">
    <source>
        <dbReference type="Proteomes" id="UP000006762"/>
    </source>
</evidence>
<name>K2JDU3_9RHOB</name>
<dbReference type="GO" id="GO:0003677">
    <property type="term" value="F:DNA binding"/>
    <property type="evidence" value="ECO:0007669"/>
    <property type="project" value="UniProtKB-KW"/>
</dbReference>
<dbReference type="PROSITE" id="PS00552">
    <property type="entry name" value="HTH_MERR_1"/>
    <property type="match status" value="1"/>
</dbReference>
<gene>
    <name evidence="6" type="ORF">B30_07661</name>
</gene>
<reference evidence="6 7" key="1">
    <citation type="submission" date="2012-09" db="EMBL/GenBank/DDBJ databases">
        <title>Celeribacter baekdonensis B30 Genome Sequencing.</title>
        <authorList>
            <person name="Wang W."/>
        </authorList>
    </citation>
    <scope>NUCLEOTIDE SEQUENCE [LARGE SCALE GENOMIC DNA]</scope>
    <source>
        <strain evidence="6 7">B30</strain>
    </source>
</reference>
<dbReference type="Gene3D" id="1.10.1660.10">
    <property type="match status" value="1"/>
</dbReference>
<evidence type="ECO:0000259" key="5">
    <source>
        <dbReference type="PROSITE" id="PS50937"/>
    </source>
</evidence>
<dbReference type="GO" id="GO:0003700">
    <property type="term" value="F:DNA-binding transcription factor activity"/>
    <property type="evidence" value="ECO:0007669"/>
    <property type="project" value="InterPro"/>
</dbReference>
<dbReference type="AlphaFoldDB" id="K2JDU3"/>
<dbReference type="PANTHER" id="PTHR30204:SF98">
    <property type="entry name" value="HTH-TYPE TRANSCRIPTIONAL REGULATOR ADHR"/>
    <property type="match status" value="1"/>
</dbReference>
<comment type="caution">
    <text evidence="6">The sequence shown here is derived from an EMBL/GenBank/DDBJ whole genome shotgun (WGS) entry which is preliminary data.</text>
</comment>
<dbReference type="eggNOG" id="COG0789">
    <property type="taxonomic scope" value="Bacteria"/>
</dbReference>
<dbReference type="Proteomes" id="UP000006762">
    <property type="component" value="Unassembled WGS sequence"/>
</dbReference>
<dbReference type="Pfam" id="PF09278">
    <property type="entry name" value="MerR-DNA-bind"/>
    <property type="match status" value="1"/>
</dbReference>
<evidence type="ECO:0000256" key="1">
    <source>
        <dbReference type="ARBA" id="ARBA00023015"/>
    </source>
</evidence>
<feature type="compositionally biased region" description="Acidic residues" evidence="4">
    <location>
        <begin position="116"/>
        <end position="127"/>
    </location>
</feature>
<sequence>MKIGDLAKRTGITAHTIRYYERIGLLPHAHRDGSGRRDYGEDSVVWIGFLSRLKTTGMPIRDMLRYARLRAQGDSTGPARAALLSEHRDRVRAHLAELQSALTVLDTKIAGYGETEGTDPNDADSNDTDTHTTTDPTGTRHGRHGRD</sequence>
<evidence type="ECO:0000256" key="4">
    <source>
        <dbReference type="SAM" id="MobiDB-lite"/>
    </source>
</evidence>
<dbReference type="CDD" id="cd01109">
    <property type="entry name" value="HTH_YyaN"/>
    <property type="match status" value="1"/>
</dbReference>
<dbReference type="InterPro" id="IPR047057">
    <property type="entry name" value="MerR_fam"/>
</dbReference>
<dbReference type="PATRIC" id="fig|1208323.3.peg.1586"/>
<evidence type="ECO:0000313" key="6">
    <source>
        <dbReference type="EMBL" id="EKE72842.1"/>
    </source>
</evidence>
<dbReference type="PANTHER" id="PTHR30204">
    <property type="entry name" value="REDOX-CYCLING DRUG-SENSING TRANSCRIPTIONAL ACTIVATOR SOXR"/>
    <property type="match status" value="1"/>
</dbReference>
<keyword evidence="1" id="KW-0805">Transcription regulation</keyword>
<dbReference type="InterPro" id="IPR000551">
    <property type="entry name" value="MerR-type_HTH_dom"/>
</dbReference>
<protein>
    <submittedName>
        <fullName evidence="6">MerR family transcriptional regulator</fullName>
    </submittedName>
</protein>
<dbReference type="Pfam" id="PF00376">
    <property type="entry name" value="MerR"/>
    <property type="match status" value="1"/>
</dbReference>
<dbReference type="InterPro" id="IPR009061">
    <property type="entry name" value="DNA-bd_dom_put_sf"/>
</dbReference>
<dbReference type="SUPFAM" id="SSF46955">
    <property type="entry name" value="Putative DNA-binding domain"/>
    <property type="match status" value="1"/>
</dbReference>
<feature type="domain" description="HTH merR-type" evidence="5">
    <location>
        <begin position="1"/>
        <end position="69"/>
    </location>
</feature>
<keyword evidence="7" id="KW-1185">Reference proteome</keyword>
<dbReference type="SMART" id="SM00422">
    <property type="entry name" value="HTH_MERR"/>
    <property type="match status" value="1"/>
</dbReference>
<feature type="region of interest" description="Disordered" evidence="4">
    <location>
        <begin position="111"/>
        <end position="147"/>
    </location>
</feature>